<dbReference type="EMBL" id="LCTW02000252">
    <property type="protein sequence ID" value="KXX75721.1"/>
    <property type="molecule type" value="Genomic_DNA"/>
</dbReference>
<dbReference type="InterPro" id="IPR010730">
    <property type="entry name" value="HET"/>
</dbReference>
<dbReference type="VEuPathDB" id="FungiDB:MMYC01_207794"/>
<sequence>MDAPTGVLPATGAAGMLNRLNTSRNEIRVLYLYPSIDPDAPIQCSRQVVSLDDDPEYEALSYAWGNPSVVHPILLDHDPAFPVTLNAWTALRALRYRDQPRLLWIDAICIRQDDDIERAEQVKLMGTIYRKASSVRVWLGADDVGDKNAMSILQNMTTSKGANDTLGYSKAARERMGQLRRFFARPWWERLWVVQEVALGQHVVFQQGSNEMQYKELLAAYHTSDTYFRKNLSGYTYGLFSNEGGKTMEIFESVRILHQTRKLCEIDFADEDPARVREATMTWVVLANSLSSRKATIDKDRLYSLYGLLPESVLRNFPDMEPSYSISTEQAFIDVTYSIMQASQTFLMFSFLKPPAKDSSITHHPQADVLPSWVPDWRRAPINQYESNLRVVRDRLYNASKNAAFHLQRLSASTICLKGFFVTIITAWSSAGVFPSASPMLEGCYNAWRQTWADTLPRGDDLSGSYVDGLSRKTAFRRTVLWDCEPGGTESPQQSLRRLTRSEEKAMFTAHDRAVAIAFSDDHDLAGEQLSARDAQRTAYMMNCVKGRQFFVTSGGLIGLTAQAKIEAGDSIFIVAGNSHPIILRPSKRYDDTWHAVGECYLHGFMDGAGVVNIKQCEKVEKVLSAHPVVQAMKGTERNPRWNELGGQSPGDGWRWLLVE</sequence>
<organism evidence="2 3">
    <name type="scientific">Madurella mycetomatis</name>
    <dbReference type="NCBI Taxonomy" id="100816"/>
    <lineage>
        <taxon>Eukaryota</taxon>
        <taxon>Fungi</taxon>
        <taxon>Dikarya</taxon>
        <taxon>Ascomycota</taxon>
        <taxon>Pezizomycotina</taxon>
        <taxon>Sordariomycetes</taxon>
        <taxon>Sordariomycetidae</taxon>
        <taxon>Sordariales</taxon>
        <taxon>Sordariales incertae sedis</taxon>
        <taxon>Madurella</taxon>
    </lineage>
</organism>
<dbReference type="AlphaFoldDB" id="A0A175VX05"/>
<protein>
    <submittedName>
        <fullName evidence="2">Heterokaryon incompatibility protein 6, OR allele</fullName>
    </submittedName>
</protein>
<evidence type="ECO:0000259" key="1">
    <source>
        <dbReference type="Pfam" id="PF06985"/>
    </source>
</evidence>
<reference evidence="2 3" key="1">
    <citation type="journal article" date="2016" name="Genome Announc.">
        <title>Genome Sequence of Madurella mycetomatis mm55, Isolated from a Human Mycetoma Case in Sudan.</title>
        <authorList>
            <person name="Smit S."/>
            <person name="Derks M.F."/>
            <person name="Bervoets S."/>
            <person name="Fahal A."/>
            <person name="van Leeuwen W."/>
            <person name="van Belkum A."/>
            <person name="van de Sande W.W."/>
        </authorList>
    </citation>
    <scope>NUCLEOTIDE SEQUENCE [LARGE SCALE GENOMIC DNA]</scope>
    <source>
        <strain evidence="3">mm55</strain>
    </source>
</reference>
<gene>
    <name evidence="2" type="ORF">MMYC01_207794</name>
</gene>
<dbReference type="PANTHER" id="PTHR24148">
    <property type="entry name" value="ANKYRIN REPEAT DOMAIN-CONTAINING PROTEIN 39 HOMOLOG-RELATED"/>
    <property type="match status" value="1"/>
</dbReference>
<dbReference type="PANTHER" id="PTHR24148:SF82">
    <property type="entry name" value="HETEROKARYON INCOMPATIBILITY DOMAIN-CONTAINING PROTEIN"/>
    <property type="match status" value="1"/>
</dbReference>
<dbReference type="Proteomes" id="UP000078237">
    <property type="component" value="Unassembled WGS sequence"/>
</dbReference>
<keyword evidence="3" id="KW-1185">Reference proteome</keyword>
<dbReference type="InterPro" id="IPR052895">
    <property type="entry name" value="HetReg/Transcr_Mod"/>
</dbReference>
<dbReference type="Pfam" id="PF26639">
    <property type="entry name" value="Het-6_barrel"/>
    <property type="match status" value="1"/>
</dbReference>
<accession>A0A175VX05</accession>
<dbReference type="OrthoDB" id="2157530at2759"/>
<name>A0A175VX05_9PEZI</name>
<evidence type="ECO:0000313" key="3">
    <source>
        <dbReference type="Proteomes" id="UP000078237"/>
    </source>
</evidence>
<comment type="caution">
    <text evidence="2">The sequence shown here is derived from an EMBL/GenBank/DDBJ whole genome shotgun (WGS) entry which is preliminary data.</text>
</comment>
<dbReference type="Pfam" id="PF06985">
    <property type="entry name" value="HET"/>
    <property type="match status" value="1"/>
</dbReference>
<evidence type="ECO:0000313" key="2">
    <source>
        <dbReference type="EMBL" id="KXX75721.1"/>
    </source>
</evidence>
<feature type="domain" description="Heterokaryon incompatibility" evidence="1">
    <location>
        <begin position="57"/>
        <end position="196"/>
    </location>
</feature>
<proteinExistence type="predicted"/>
<dbReference type="STRING" id="100816.A0A175VX05"/>